<accession>A0ACC0JDT5</accession>
<proteinExistence type="predicted"/>
<sequence length="212" mass="23751">MVNPIQVINKTKGFKKRSSKSGLSWQNQDRWQLWEHSTRISLRKCHSSNSSEKAEKMILSLSNGTSPYSTVNQFSEIADGWTTVRSSSCSEADPLAAERPEPEDCVLDDATGHQYHCFKRVYADILHRWQLLYKRTEVMKLVVNKQSSAHVGPELGALCAYCGRATRAAACAPCRRLALRCAVFEKHDTCPTGCGCKCLIDSNAFWKGVKYA</sequence>
<gene>
    <name evidence="1" type="ORF">MSG28_006149</name>
</gene>
<reference evidence="1 2" key="1">
    <citation type="journal article" date="2022" name="Genome Biol. Evol.">
        <title>The Spruce Budworm Genome: Reconstructing the Evolutionary History of Antifreeze Proteins.</title>
        <authorList>
            <person name="Beliveau C."/>
            <person name="Gagne P."/>
            <person name="Picq S."/>
            <person name="Vernygora O."/>
            <person name="Keeling C.I."/>
            <person name="Pinkney K."/>
            <person name="Doucet D."/>
            <person name="Wen F."/>
            <person name="Johnston J.S."/>
            <person name="Maaroufi H."/>
            <person name="Boyle B."/>
            <person name="Laroche J."/>
            <person name="Dewar K."/>
            <person name="Juretic N."/>
            <person name="Blackburn G."/>
            <person name="Nisole A."/>
            <person name="Brunet B."/>
            <person name="Brandao M."/>
            <person name="Lumley L."/>
            <person name="Duan J."/>
            <person name="Quan G."/>
            <person name="Lucarotti C.J."/>
            <person name="Roe A.D."/>
            <person name="Sperling F.A.H."/>
            <person name="Levesque R.C."/>
            <person name="Cusson M."/>
        </authorList>
    </citation>
    <scope>NUCLEOTIDE SEQUENCE [LARGE SCALE GENOMIC DNA]</scope>
    <source>
        <strain evidence="1">Glfc:IPQL:Cfum</strain>
    </source>
</reference>
<evidence type="ECO:0000313" key="2">
    <source>
        <dbReference type="Proteomes" id="UP001064048"/>
    </source>
</evidence>
<dbReference type="Proteomes" id="UP001064048">
    <property type="component" value="Chromosome 10"/>
</dbReference>
<organism evidence="1 2">
    <name type="scientific">Choristoneura fumiferana</name>
    <name type="common">Spruce budworm moth</name>
    <name type="synonym">Archips fumiferana</name>
    <dbReference type="NCBI Taxonomy" id="7141"/>
    <lineage>
        <taxon>Eukaryota</taxon>
        <taxon>Metazoa</taxon>
        <taxon>Ecdysozoa</taxon>
        <taxon>Arthropoda</taxon>
        <taxon>Hexapoda</taxon>
        <taxon>Insecta</taxon>
        <taxon>Pterygota</taxon>
        <taxon>Neoptera</taxon>
        <taxon>Endopterygota</taxon>
        <taxon>Lepidoptera</taxon>
        <taxon>Glossata</taxon>
        <taxon>Ditrysia</taxon>
        <taxon>Tortricoidea</taxon>
        <taxon>Tortricidae</taxon>
        <taxon>Tortricinae</taxon>
        <taxon>Choristoneura</taxon>
    </lineage>
</organism>
<name>A0ACC0JDT5_CHOFU</name>
<dbReference type="EMBL" id="CM046110">
    <property type="protein sequence ID" value="KAI8422262.1"/>
    <property type="molecule type" value="Genomic_DNA"/>
</dbReference>
<protein>
    <submittedName>
        <fullName evidence="1">Uncharacterized protein</fullName>
    </submittedName>
</protein>
<comment type="caution">
    <text evidence="1">The sequence shown here is derived from an EMBL/GenBank/DDBJ whole genome shotgun (WGS) entry which is preliminary data.</text>
</comment>
<keyword evidence="2" id="KW-1185">Reference proteome</keyword>
<evidence type="ECO:0000313" key="1">
    <source>
        <dbReference type="EMBL" id="KAI8422262.1"/>
    </source>
</evidence>